<dbReference type="EC" id="3.5.1.2" evidence="10"/>
<evidence type="ECO:0000256" key="8">
    <source>
        <dbReference type="ARBA" id="ARBA00047838"/>
    </source>
</evidence>
<feature type="active site" evidence="10 11">
    <location>
        <position position="184"/>
    </location>
</feature>
<dbReference type="Pfam" id="PF00117">
    <property type="entry name" value="GATase"/>
    <property type="match status" value="1"/>
</dbReference>
<keyword evidence="4 10" id="KW-0378">Hydrolase</keyword>
<evidence type="ECO:0000256" key="5">
    <source>
        <dbReference type="ARBA" id="ARBA00022962"/>
    </source>
</evidence>
<proteinExistence type="inferred from homology"/>
<evidence type="ECO:0000256" key="2">
    <source>
        <dbReference type="ARBA" id="ARBA00011152"/>
    </source>
</evidence>
<protein>
    <recommendedName>
        <fullName evidence="10">Imidazole glycerol phosphate synthase subunit HisH</fullName>
        <ecNumber evidence="10">4.3.2.10</ecNumber>
    </recommendedName>
    <alternativeName>
        <fullName evidence="10">IGP synthase glutaminase subunit</fullName>
        <ecNumber evidence="10">3.5.1.2</ecNumber>
    </alternativeName>
    <alternativeName>
        <fullName evidence="10">IGP synthase subunit HisH</fullName>
    </alternativeName>
    <alternativeName>
        <fullName evidence="10">ImGP synthase subunit HisH</fullName>
        <shortName evidence="10">IGPS subunit HisH</shortName>
    </alternativeName>
</protein>
<comment type="catalytic activity">
    <reaction evidence="8 10">
        <text>5-[(5-phospho-1-deoxy-D-ribulos-1-ylimino)methylamino]-1-(5-phospho-beta-D-ribosyl)imidazole-4-carboxamide + L-glutamine = D-erythro-1-(imidazol-4-yl)glycerol 3-phosphate + 5-amino-1-(5-phospho-beta-D-ribosyl)imidazole-4-carboxamide + L-glutamate + H(+)</text>
        <dbReference type="Rhea" id="RHEA:24793"/>
        <dbReference type="ChEBI" id="CHEBI:15378"/>
        <dbReference type="ChEBI" id="CHEBI:29985"/>
        <dbReference type="ChEBI" id="CHEBI:58278"/>
        <dbReference type="ChEBI" id="CHEBI:58359"/>
        <dbReference type="ChEBI" id="CHEBI:58475"/>
        <dbReference type="ChEBI" id="CHEBI:58525"/>
        <dbReference type="EC" id="4.3.2.10"/>
    </reaction>
</comment>
<dbReference type="PANTHER" id="PTHR42701">
    <property type="entry name" value="IMIDAZOLE GLYCEROL PHOSPHATE SYNTHASE SUBUNIT HISH"/>
    <property type="match status" value="1"/>
</dbReference>
<comment type="subunit">
    <text evidence="2 10">Heterodimer of HisH and HisF.</text>
</comment>
<comment type="subcellular location">
    <subcellularLocation>
        <location evidence="10">Cytoplasm</location>
    </subcellularLocation>
</comment>
<accession>A0A7C1JZ34</accession>
<comment type="caution">
    <text evidence="13">The sequence shown here is derived from an EMBL/GenBank/DDBJ whole genome shotgun (WGS) entry which is preliminary data.</text>
</comment>
<comment type="function">
    <text evidence="10">IGPS catalyzes the conversion of PRFAR and glutamine to IGP, AICAR and glutamate. The HisH subunit catalyzes the hydrolysis of glutamine to glutamate and ammonia as part of the synthesis of IGP and AICAR. The resulting ammonia molecule is channeled to the active site of HisF.</text>
</comment>
<feature type="domain" description="Glutamine amidotransferase" evidence="12">
    <location>
        <begin position="4"/>
        <end position="198"/>
    </location>
</feature>
<keyword evidence="3 10" id="KW-0028">Amino-acid biosynthesis</keyword>
<dbReference type="GO" id="GO:0000105">
    <property type="term" value="P:L-histidine biosynthetic process"/>
    <property type="evidence" value="ECO:0007669"/>
    <property type="project" value="UniProtKB-UniRule"/>
</dbReference>
<evidence type="ECO:0000256" key="7">
    <source>
        <dbReference type="ARBA" id="ARBA00023239"/>
    </source>
</evidence>
<dbReference type="CDD" id="cd01748">
    <property type="entry name" value="GATase1_IGP_Synthase"/>
    <property type="match status" value="1"/>
</dbReference>
<dbReference type="SUPFAM" id="SSF52317">
    <property type="entry name" value="Class I glutamine amidotransferase-like"/>
    <property type="match status" value="1"/>
</dbReference>
<dbReference type="GO" id="GO:0000107">
    <property type="term" value="F:imidazoleglycerol-phosphate synthase activity"/>
    <property type="evidence" value="ECO:0007669"/>
    <property type="project" value="UniProtKB-UniRule"/>
</dbReference>
<evidence type="ECO:0000256" key="6">
    <source>
        <dbReference type="ARBA" id="ARBA00023102"/>
    </source>
</evidence>
<dbReference type="EC" id="4.3.2.10" evidence="10"/>
<dbReference type="NCBIfam" id="TIGR01855">
    <property type="entry name" value="IMP_synth_hisH"/>
    <property type="match status" value="1"/>
</dbReference>
<evidence type="ECO:0000256" key="10">
    <source>
        <dbReference type="HAMAP-Rule" id="MF_00278"/>
    </source>
</evidence>
<comment type="catalytic activity">
    <reaction evidence="9 10">
        <text>L-glutamine + H2O = L-glutamate + NH4(+)</text>
        <dbReference type="Rhea" id="RHEA:15889"/>
        <dbReference type="ChEBI" id="CHEBI:15377"/>
        <dbReference type="ChEBI" id="CHEBI:28938"/>
        <dbReference type="ChEBI" id="CHEBI:29985"/>
        <dbReference type="ChEBI" id="CHEBI:58359"/>
        <dbReference type="EC" id="3.5.1.2"/>
    </reaction>
</comment>
<sequence>MAIVVVDYGAGNLASVVNALERIGAPVIVSRNPALLDQADGVIVPGVGAAADTMQQLQELGLVPALHSAIQRGIPFLGICMGLQVLLEVSYEGGEHRCLGVVPGIVRQLPSDVTVPHMGWNEVWLRRPHPLFEGIPNGTDFYFVHSFYAEPQDPTWVLGETDYGVRFASVLARDNVMATQFHPEKSGSWGLRLLANFVRIVERAQHSAAMEAST</sequence>
<keyword evidence="5 10" id="KW-0315">Glutamine amidotransferase</keyword>
<dbReference type="InterPro" id="IPR017926">
    <property type="entry name" value="GATASE"/>
</dbReference>
<dbReference type="PANTHER" id="PTHR42701:SF1">
    <property type="entry name" value="IMIDAZOLE GLYCEROL PHOSPHATE SYNTHASE SUBUNIT HISH"/>
    <property type="match status" value="1"/>
</dbReference>
<dbReference type="GO" id="GO:0016829">
    <property type="term" value="F:lyase activity"/>
    <property type="evidence" value="ECO:0007669"/>
    <property type="project" value="UniProtKB-KW"/>
</dbReference>
<dbReference type="InterPro" id="IPR029062">
    <property type="entry name" value="Class_I_gatase-like"/>
</dbReference>
<dbReference type="Gene3D" id="3.40.50.880">
    <property type="match status" value="1"/>
</dbReference>
<dbReference type="AlphaFoldDB" id="A0A7C1JZ34"/>
<keyword evidence="6 10" id="KW-0368">Histidine biosynthesis</keyword>
<comment type="pathway">
    <text evidence="1 10">Amino-acid biosynthesis; L-histidine biosynthesis; L-histidine from 5-phospho-alpha-D-ribose 1-diphosphate: step 5/9.</text>
</comment>
<evidence type="ECO:0000256" key="1">
    <source>
        <dbReference type="ARBA" id="ARBA00005091"/>
    </source>
</evidence>
<dbReference type="GO" id="GO:0004359">
    <property type="term" value="F:glutaminase activity"/>
    <property type="evidence" value="ECO:0007669"/>
    <property type="project" value="UniProtKB-EC"/>
</dbReference>
<dbReference type="PROSITE" id="PS51273">
    <property type="entry name" value="GATASE_TYPE_1"/>
    <property type="match status" value="1"/>
</dbReference>
<dbReference type="EMBL" id="DSJL01000007">
    <property type="protein sequence ID" value="HEF64675.1"/>
    <property type="molecule type" value="Genomic_DNA"/>
</dbReference>
<name>A0A7C1JZ34_THERO</name>
<evidence type="ECO:0000313" key="13">
    <source>
        <dbReference type="EMBL" id="HEF64675.1"/>
    </source>
</evidence>
<evidence type="ECO:0000259" key="12">
    <source>
        <dbReference type="Pfam" id="PF00117"/>
    </source>
</evidence>
<dbReference type="PIRSF" id="PIRSF000495">
    <property type="entry name" value="Amidotransf_hisH"/>
    <property type="match status" value="1"/>
</dbReference>
<dbReference type="InterPro" id="IPR010139">
    <property type="entry name" value="Imidazole-glycPsynth_HisH"/>
</dbReference>
<dbReference type="GO" id="GO:0005737">
    <property type="term" value="C:cytoplasm"/>
    <property type="evidence" value="ECO:0007669"/>
    <property type="project" value="UniProtKB-SubCell"/>
</dbReference>
<keyword evidence="10" id="KW-0963">Cytoplasm</keyword>
<evidence type="ECO:0000256" key="11">
    <source>
        <dbReference type="PIRSR" id="PIRSR000495-1"/>
    </source>
</evidence>
<gene>
    <name evidence="10 13" type="primary">hisH</name>
    <name evidence="13" type="ORF">ENP47_03585</name>
</gene>
<dbReference type="HAMAP" id="MF_00278">
    <property type="entry name" value="HisH"/>
    <property type="match status" value="1"/>
</dbReference>
<reference evidence="13" key="1">
    <citation type="journal article" date="2020" name="mSystems">
        <title>Genome- and Community-Level Interaction Insights into Carbon Utilization and Element Cycling Functions of Hydrothermarchaeota in Hydrothermal Sediment.</title>
        <authorList>
            <person name="Zhou Z."/>
            <person name="Liu Y."/>
            <person name="Xu W."/>
            <person name="Pan J."/>
            <person name="Luo Z.H."/>
            <person name="Li M."/>
        </authorList>
    </citation>
    <scope>NUCLEOTIDE SEQUENCE [LARGE SCALE GENOMIC DNA]</scope>
    <source>
        <strain evidence="13">SpSt-222</strain>
    </source>
</reference>
<evidence type="ECO:0000256" key="3">
    <source>
        <dbReference type="ARBA" id="ARBA00022605"/>
    </source>
</evidence>
<evidence type="ECO:0000256" key="9">
    <source>
        <dbReference type="ARBA" id="ARBA00049534"/>
    </source>
</evidence>
<organism evidence="13">
    <name type="scientific">Thermomicrobium roseum</name>
    <dbReference type="NCBI Taxonomy" id="500"/>
    <lineage>
        <taxon>Bacteria</taxon>
        <taxon>Pseudomonadati</taxon>
        <taxon>Thermomicrobiota</taxon>
        <taxon>Thermomicrobia</taxon>
        <taxon>Thermomicrobiales</taxon>
        <taxon>Thermomicrobiaceae</taxon>
        <taxon>Thermomicrobium</taxon>
    </lineage>
</organism>
<feature type="active site" description="Nucleophile" evidence="10 11">
    <location>
        <position position="80"/>
    </location>
</feature>
<dbReference type="PROSITE" id="PS51274">
    <property type="entry name" value="GATASE_COBBQ"/>
    <property type="match status" value="1"/>
</dbReference>
<evidence type="ECO:0000256" key="4">
    <source>
        <dbReference type="ARBA" id="ARBA00022801"/>
    </source>
</evidence>
<feature type="active site" evidence="10 11">
    <location>
        <position position="182"/>
    </location>
</feature>
<dbReference type="UniPathway" id="UPA00031">
    <property type="reaction ID" value="UER00010"/>
</dbReference>
<keyword evidence="7 10" id="KW-0456">Lyase</keyword>